<evidence type="ECO:0000313" key="2">
    <source>
        <dbReference type="Proteomes" id="UP001595999"/>
    </source>
</evidence>
<gene>
    <name evidence="1" type="ORF">ACFO0R_22180</name>
</gene>
<accession>A0ABV8ZZC8</accession>
<comment type="caution">
    <text evidence="1">The sequence shown here is derived from an EMBL/GenBank/DDBJ whole genome shotgun (WGS) entry which is preliminary data.</text>
</comment>
<protein>
    <submittedName>
        <fullName evidence="1">Uncharacterized protein</fullName>
    </submittedName>
</protein>
<name>A0ABV8ZZC8_9NEIS</name>
<proteinExistence type="predicted"/>
<sequence length="121" mass="13469">MDIIKEQMLGITAEIAGSVEFSFSEVHINHGAYFWGKNNFTAYISVLPLEIELLIEGGFDERTVTIALEICTPDGEIIADDFSAIQSPKENVRKTITPYLDAISSRFITEIKNKKQSPSAE</sequence>
<dbReference type="RefSeq" id="WP_231462035.1">
    <property type="nucleotide sequence ID" value="NZ_JAJOHW010000056.1"/>
</dbReference>
<keyword evidence="2" id="KW-1185">Reference proteome</keyword>
<evidence type="ECO:0000313" key="1">
    <source>
        <dbReference type="EMBL" id="MFC4492327.1"/>
    </source>
</evidence>
<dbReference type="EMBL" id="JBHSEK010000025">
    <property type="protein sequence ID" value="MFC4492327.1"/>
    <property type="molecule type" value="Genomic_DNA"/>
</dbReference>
<reference evidence="2" key="1">
    <citation type="journal article" date="2019" name="Int. J. Syst. Evol. Microbiol.">
        <title>The Global Catalogue of Microorganisms (GCM) 10K type strain sequencing project: providing services to taxonomists for standard genome sequencing and annotation.</title>
        <authorList>
            <consortium name="The Broad Institute Genomics Platform"/>
            <consortium name="The Broad Institute Genome Sequencing Center for Infectious Disease"/>
            <person name="Wu L."/>
            <person name="Ma J."/>
        </authorList>
    </citation>
    <scope>NUCLEOTIDE SEQUENCE [LARGE SCALE GENOMIC DNA]</scope>
    <source>
        <strain evidence="2">CGMCC 4.7608</strain>
    </source>
</reference>
<organism evidence="1 2">
    <name type="scientific">Chromobacterium aquaticum</name>
    <dbReference type="NCBI Taxonomy" id="467180"/>
    <lineage>
        <taxon>Bacteria</taxon>
        <taxon>Pseudomonadati</taxon>
        <taxon>Pseudomonadota</taxon>
        <taxon>Betaproteobacteria</taxon>
        <taxon>Neisseriales</taxon>
        <taxon>Chromobacteriaceae</taxon>
        <taxon>Chromobacterium</taxon>
    </lineage>
</organism>
<dbReference type="Proteomes" id="UP001595999">
    <property type="component" value="Unassembled WGS sequence"/>
</dbReference>